<dbReference type="EMBL" id="CP106881">
    <property type="protein sequence ID" value="UYG52094.1"/>
    <property type="molecule type" value="Genomic_DNA"/>
</dbReference>
<accession>A0ABY6GAK8</accession>
<feature type="transmembrane region" description="Helical" evidence="8">
    <location>
        <begin position="143"/>
        <end position="162"/>
    </location>
</feature>
<evidence type="ECO:0000256" key="6">
    <source>
        <dbReference type="ARBA" id="ARBA00022989"/>
    </source>
</evidence>
<feature type="transmembrane region" description="Helical" evidence="8">
    <location>
        <begin position="92"/>
        <end position="116"/>
    </location>
</feature>
<keyword evidence="6 8" id="KW-1133">Transmembrane helix</keyword>
<feature type="transmembrane region" description="Helical" evidence="8">
    <location>
        <begin position="241"/>
        <end position="260"/>
    </location>
</feature>
<dbReference type="PROSITE" id="PS50928">
    <property type="entry name" value="ABC_TM1"/>
    <property type="match status" value="2"/>
</dbReference>
<dbReference type="RefSeq" id="WP_231044379.1">
    <property type="nucleotide sequence ID" value="NZ_CP106881.1"/>
</dbReference>
<dbReference type="InterPro" id="IPR035906">
    <property type="entry name" value="MetI-like_sf"/>
</dbReference>
<evidence type="ECO:0000256" key="7">
    <source>
        <dbReference type="ARBA" id="ARBA00023136"/>
    </source>
</evidence>
<feature type="transmembrane region" description="Helical" evidence="8">
    <location>
        <begin position="466"/>
        <end position="483"/>
    </location>
</feature>
<dbReference type="Gene3D" id="1.10.3720.10">
    <property type="entry name" value="MetI-like"/>
    <property type="match status" value="2"/>
</dbReference>
<dbReference type="PANTHER" id="PTHR43357:SF3">
    <property type="entry name" value="FE(3+)-TRANSPORT SYSTEM PERMEASE PROTEIN FBPB 2"/>
    <property type="match status" value="1"/>
</dbReference>
<organism evidence="10 11">
    <name type="scientific">Comamonas endophytica</name>
    <dbReference type="NCBI Taxonomy" id="2949090"/>
    <lineage>
        <taxon>Bacteria</taxon>
        <taxon>Pseudomonadati</taxon>
        <taxon>Pseudomonadota</taxon>
        <taxon>Betaproteobacteria</taxon>
        <taxon>Burkholderiales</taxon>
        <taxon>Comamonadaceae</taxon>
        <taxon>Comamonas</taxon>
    </lineage>
</organism>
<dbReference type="Pfam" id="PF00528">
    <property type="entry name" value="BPD_transp_1"/>
    <property type="match status" value="2"/>
</dbReference>
<comment type="subcellular location">
    <subcellularLocation>
        <location evidence="1">Cell inner membrane</location>
        <topology evidence="1">Multi-pass membrane protein</topology>
    </subcellularLocation>
    <subcellularLocation>
        <location evidence="8">Cell membrane</location>
        <topology evidence="8">Multi-pass membrane protein</topology>
    </subcellularLocation>
</comment>
<dbReference type="Proteomes" id="UP001162800">
    <property type="component" value="Chromosome"/>
</dbReference>
<feature type="transmembrane region" description="Helical" evidence="8">
    <location>
        <begin position="333"/>
        <end position="353"/>
    </location>
</feature>
<keyword evidence="5 8" id="KW-0812">Transmembrane</keyword>
<evidence type="ECO:0000259" key="9">
    <source>
        <dbReference type="PROSITE" id="PS50928"/>
    </source>
</evidence>
<dbReference type="InterPro" id="IPR000515">
    <property type="entry name" value="MetI-like"/>
</dbReference>
<feature type="transmembrane region" description="Helical" evidence="8">
    <location>
        <begin position="516"/>
        <end position="535"/>
    </location>
</feature>
<keyword evidence="4" id="KW-0997">Cell inner membrane</keyword>
<keyword evidence="2 8" id="KW-0813">Transport</keyword>
<keyword evidence="7 8" id="KW-0472">Membrane</keyword>
<dbReference type="SUPFAM" id="SSF161098">
    <property type="entry name" value="MetI-like"/>
    <property type="match status" value="2"/>
</dbReference>
<dbReference type="CDD" id="cd06261">
    <property type="entry name" value="TM_PBP2"/>
    <property type="match status" value="2"/>
</dbReference>
<keyword evidence="3" id="KW-1003">Cell membrane</keyword>
<feature type="domain" description="ABC transmembrane type-1" evidence="9">
    <location>
        <begin position="329"/>
        <end position="534"/>
    </location>
</feature>
<evidence type="ECO:0000256" key="4">
    <source>
        <dbReference type="ARBA" id="ARBA00022519"/>
    </source>
</evidence>
<sequence>MSFADSTAPAHRWRGFLLALPIALLTLVPLAAVLGLALAPQPDIWQHLWQYVLPRVLANTALLLVLVGAVVLAVGVPLAWLTALCEFPGRRFFSWALMLPLAIPAYVLAFVQMGLFEYAGPVQALLRDAFGSSRWFPDIRGSLWGLVLVLVLAFYPYVYLLARSAFLTQGRRCMEAAQALGLSPLAAFLKVALPLARPWIGAGLALVLMEVLADFGAIAVFNYDTFTTALYKSWFDLHNMAAAAQLASLLVLVVLLLVAAEQRARGAQRFHASPARQQRMALRGAARWAASAVCLLVFAAAFAVPMLQIVLWALSVWRTDLNADYWGYARNTLLLGLVTAGVATALSVVLAWVRRHHADALTRWTVRLAVLGYALPGVVLAVGVFVPIAWLDALLLAWLAPWGVDSLGVLKGSLAAMLLALTARFLAVAFHSTDSAMQRITRSQEDACASLGLSPWQTLRRLHLPLLRTGLLSAFLLVMVDVMKEMPITLMTRQFGWDTLAVRVFQLTSESLWDQAALPALAIVLVGILPVVLLMRQTDR</sequence>
<feature type="transmembrane region" description="Helical" evidence="8">
    <location>
        <begin position="199"/>
        <end position="221"/>
    </location>
</feature>
<evidence type="ECO:0000256" key="1">
    <source>
        <dbReference type="ARBA" id="ARBA00004429"/>
    </source>
</evidence>
<feature type="domain" description="ABC transmembrane type-1" evidence="9">
    <location>
        <begin position="57"/>
        <end position="259"/>
    </location>
</feature>
<evidence type="ECO:0000256" key="2">
    <source>
        <dbReference type="ARBA" id="ARBA00022448"/>
    </source>
</evidence>
<feature type="transmembrane region" description="Helical" evidence="8">
    <location>
        <begin position="288"/>
        <end position="313"/>
    </location>
</feature>
<protein>
    <submittedName>
        <fullName evidence="10">Iron ABC transporter permease</fullName>
    </submittedName>
</protein>
<evidence type="ECO:0000256" key="3">
    <source>
        <dbReference type="ARBA" id="ARBA00022475"/>
    </source>
</evidence>
<evidence type="ECO:0000313" key="11">
    <source>
        <dbReference type="Proteomes" id="UP001162800"/>
    </source>
</evidence>
<comment type="similarity">
    <text evidence="8">Belongs to the binding-protein-dependent transport system permease family.</text>
</comment>
<evidence type="ECO:0000313" key="10">
    <source>
        <dbReference type="EMBL" id="UYG52094.1"/>
    </source>
</evidence>
<feature type="transmembrane region" description="Helical" evidence="8">
    <location>
        <begin position="365"/>
        <end position="390"/>
    </location>
</feature>
<feature type="transmembrane region" description="Helical" evidence="8">
    <location>
        <begin position="61"/>
        <end position="80"/>
    </location>
</feature>
<evidence type="ECO:0000256" key="5">
    <source>
        <dbReference type="ARBA" id="ARBA00022692"/>
    </source>
</evidence>
<evidence type="ECO:0000256" key="8">
    <source>
        <dbReference type="RuleBase" id="RU363032"/>
    </source>
</evidence>
<gene>
    <name evidence="10" type="ORF">M9799_02280</name>
</gene>
<feature type="transmembrane region" description="Helical" evidence="8">
    <location>
        <begin position="410"/>
        <end position="430"/>
    </location>
</feature>
<dbReference type="PANTHER" id="PTHR43357">
    <property type="entry name" value="INNER MEMBRANE ABC TRANSPORTER PERMEASE PROTEIN YDCV"/>
    <property type="match status" value="1"/>
</dbReference>
<proteinExistence type="inferred from homology"/>
<reference evidence="10" key="1">
    <citation type="submission" date="2022-09" db="EMBL/GenBank/DDBJ databases">
        <title>The complete genome of Acidovorax sp. 5MLIR.</title>
        <authorList>
            <person name="Liu L."/>
            <person name="Yue J."/>
            <person name="Yang F."/>
            <person name="Yuan J."/>
            <person name="Li L."/>
        </authorList>
    </citation>
    <scope>NUCLEOTIDE SEQUENCE</scope>
    <source>
        <strain evidence="10">5MLIR</strain>
    </source>
</reference>
<name>A0ABY6GAK8_9BURK</name>
<keyword evidence="11" id="KW-1185">Reference proteome</keyword>